<dbReference type="Proteomes" id="UP000390335">
    <property type="component" value="Unassembled WGS sequence"/>
</dbReference>
<evidence type="ECO:0000313" key="1">
    <source>
        <dbReference type="EMBL" id="GES53604.1"/>
    </source>
</evidence>
<name>A0ABQ0ZEE1_9HYPH</name>
<sequence length="91" mass="10026">MKPLQKSPNGVSYEQEISKFDEPRGCILEVPDCGGTIDASGFGIVRSVVKPSEKGDNHNQWQWCYTVGEGGNQGREEIARILEGHVRQPAI</sequence>
<dbReference type="EMBL" id="BLAJ01000021">
    <property type="protein sequence ID" value="GES53604.1"/>
    <property type="molecule type" value="Genomic_DNA"/>
</dbReference>
<comment type="caution">
    <text evidence="1">The sequence shown here is derived from an EMBL/GenBank/DDBJ whole genome shotgun (WGS) entry which is preliminary data.</text>
</comment>
<keyword evidence="2" id="KW-1185">Reference proteome</keyword>
<proteinExistence type="predicted"/>
<protein>
    <submittedName>
        <fullName evidence="1">Uncharacterized protein</fullName>
    </submittedName>
</protein>
<evidence type="ECO:0000313" key="2">
    <source>
        <dbReference type="Proteomes" id="UP000390335"/>
    </source>
</evidence>
<accession>A0ABQ0ZEE1</accession>
<gene>
    <name evidence="1" type="ORF">RsS93_62180</name>
</gene>
<reference evidence="1 2" key="1">
    <citation type="journal article" date="2020" name="Genome Biol. Evol.">
        <title>Rhizobium dioscoreae sp. nov., a plant growth-promoting bacterium isolated from yam (Dioscorea species).</title>
        <authorList>
            <person name="Ouyabe M."/>
            <person name="Tanaka N."/>
            <person name="Shiwa Y."/>
            <person name="Fujita N."/>
            <person name="Kikuno H."/>
            <person name="Babil P."/>
            <person name="Shiwachi H."/>
        </authorList>
    </citation>
    <scope>NUCLEOTIDE SEQUENCE [LARGE SCALE GENOMIC DNA]</scope>
    <source>
        <strain evidence="1 2">S-93</strain>
    </source>
</reference>
<organism evidence="1 2">
    <name type="scientific">Rhizobium dioscoreae</name>
    <dbReference type="NCBI Taxonomy" id="2653122"/>
    <lineage>
        <taxon>Bacteria</taxon>
        <taxon>Pseudomonadati</taxon>
        <taxon>Pseudomonadota</taxon>
        <taxon>Alphaproteobacteria</taxon>
        <taxon>Hyphomicrobiales</taxon>
        <taxon>Rhizobiaceae</taxon>
        <taxon>Rhizobium/Agrobacterium group</taxon>
        <taxon>Rhizobium</taxon>
    </lineage>
</organism>